<proteinExistence type="predicted"/>
<name>J4CCI7_THEOR</name>
<dbReference type="KEGG" id="tot:TOT_010000917"/>
<protein>
    <submittedName>
        <fullName evidence="1">Uncharacterized protein</fullName>
    </submittedName>
</protein>
<organism evidence="1 2">
    <name type="scientific">Theileria orientalis strain Shintoku</name>
    <dbReference type="NCBI Taxonomy" id="869250"/>
    <lineage>
        <taxon>Eukaryota</taxon>
        <taxon>Sar</taxon>
        <taxon>Alveolata</taxon>
        <taxon>Apicomplexa</taxon>
        <taxon>Aconoidasida</taxon>
        <taxon>Piroplasmida</taxon>
        <taxon>Theileriidae</taxon>
        <taxon>Theileria</taxon>
    </lineage>
</organism>
<dbReference type="EMBL" id="AP011946">
    <property type="protein sequence ID" value="BAM39462.1"/>
    <property type="molecule type" value="Genomic_DNA"/>
</dbReference>
<dbReference type="AlphaFoldDB" id="J4CCI7"/>
<dbReference type="GeneID" id="20713765"/>
<evidence type="ECO:0000313" key="2">
    <source>
        <dbReference type="Proteomes" id="UP000003786"/>
    </source>
</evidence>
<dbReference type="Proteomes" id="UP000003786">
    <property type="component" value="Chromosome 1"/>
</dbReference>
<keyword evidence="2" id="KW-1185">Reference proteome</keyword>
<dbReference type="VEuPathDB" id="PiroplasmaDB:TOT_010000917"/>
<accession>J4CCI7</accession>
<sequence>MLRQVFRTRKRRVGCNCKIDNESNSLKMVSIWANYISIQHQMAPWNSVLAPRCFKTEQQHS</sequence>
<evidence type="ECO:0000313" key="1">
    <source>
        <dbReference type="EMBL" id="BAM39462.1"/>
    </source>
</evidence>
<reference evidence="1 2" key="1">
    <citation type="journal article" date="2012" name="MBio">
        <title>Comparative genome analysis of three eukaryotic parasites with differing abilities to transform leukocytes reveals key mediators of Theileria-induced leukocyte transformation.</title>
        <authorList>
            <person name="Hayashida K."/>
            <person name="Hara Y."/>
            <person name="Abe T."/>
            <person name="Yamasaki C."/>
            <person name="Toyoda A."/>
            <person name="Kosuge T."/>
            <person name="Suzuki Y."/>
            <person name="Sato Y."/>
            <person name="Kawashima S."/>
            <person name="Katayama T."/>
            <person name="Wakaguri H."/>
            <person name="Inoue N."/>
            <person name="Homma K."/>
            <person name="Tada-Umezaki M."/>
            <person name="Yagi Y."/>
            <person name="Fujii Y."/>
            <person name="Habara T."/>
            <person name="Kanehisa M."/>
            <person name="Watanabe H."/>
            <person name="Ito K."/>
            <person name="Gojobori T."/>
            <person name="Sugawara H."/>
            <person name="Imanishi T."/>
            <person name="Weir W."/>
            <person name="Gardner M."/>
            <person name="Pain A."/>
            <person name="Shiels B."/>
            <person name="Hattori M."/>
            <person name="Nene V."/>
            <person name="Sugimoto C."/>
        </authorList>
    </citation>
    <scope>NUCLEOTIDE SEQUENCE [LARGE SCALE GENOMIC DNA]</scope>
    <source>
        <strain evidence="1 2">Shintoku</strain>
    </source>
</reference>
<gene>
    <name evidence="1" type="ORF">TOT_010000917</name>
</gene>
<dbReference type="RefSeq" id="XP_009689763.1">
    <property type="nucleotide sequence ID" value="XM_009691468.1"/>
</dbReference>